<gene>
    <name evidence="1" type="ORF">SAMN05421852_12023</name>
</gene>
<protein>
    <recommendedName>
        <fullName evidence="3">DUF2953 domain-containing protein</fullName>
    </recommendedName>
</protein>
<dbReference type="STRING" id="46223.SAMN05421852_12023"/>
<keyword evidence="2" id="KW-1185">Reference proteome</keyword>
<evidence type="ECO:0008006" key="3">
    <source>
        <dbReference type="Google" id="ProtNLM"/>
    </source>
</evidence>
<name>A0A1I3TVN8_9BACL</name>
<dbReference type="RefSeq" id="WP_093231307.1">
    <property type="nucleotide sequence ID" value="NZ_FORR01000020.1"/>
</dbReference>
<dbReference type="Proteomes" id="UP000199545">
    <property type="component" value="Unassembled WGS sequence"/>
</dbReference>
<dbReference type="AlphaFoldDB" id="A0A1I3TVN8"/>
<dbReference type="Pfam" id="PF11167">
    <property type="entry name" value="DUF2953"/>
    <property type="match status" value="1"/>
</dbReference>
<dbReference type="OrthoDB" id="1683589at2"/>
<reference evidence="1 2" key="1">
    <citation type="submission" date="2016-10" db="EMBL/GenBank/DDBJ databases">
        <authorList>
            <person name="de Groot N.N."/>
        </authorList>
    </citation>
    <scope>NUCLEOTIDE SEQUENCE [LARGE SCALE GENOMIC DNA]</scope>
    <source>
        <strain evidence="1 2">DSM 44778</strain>
    </source>
</reference>
<evidence type="ECO:0000313" key="2">
    <source>
        <dbReference type="Proteomes" id="UP000199545"/>
    </source>
</evidence>
<evidence type="ECO:0000313" key="1">
    <source>
        <dbReference type="EMBL" id="SFJ75324.1"/>
    </source>
</evidence>
<accession>A0A1I3TVN8</accession>
<dbReference type="EMBL" id="FORR01000020">
    <property type="protein sequence ID" value="SFJ75324.1"/>
    <property type="molecule type" value="Genomic_DNA"/>
</dbReference>
<organism evidence="1 2">
    <name type="scientific">Thermoflavimicrobium dichotomicum</name>
    <dbReference type="NCBI Taxonomy" id="46223"/>
    <lineage>
        <taxon>Bacteria</taxon>
        <taxon>Bacillati</taxon>
        <taxon>Bacillota</taxon>
        <taxon>Bacilli</taxon>
        <taxon>Bacillales</taxon>
        <taxon>Thermoactinomycetaceae</taxon>
        <taxon>Thermoflavimicrobium</taxon>
    </lineage>
</organism>
<sequence>MKFFLWVGMILVALLIILPFTSVRIELLFKWENENDRGEVKIRALFGLVRLRFTLPQLDWAGIDRGLKVSLAEETNDTSPKKEIIGKKTIQRGKEMVRELLDQIDGLKEILRWFFSKVTCEKWVWITSVGTGDAAEAGFLTGIVWTLKSMLIGWISPYIRWQKAPELHVEPLFYREAVGMTFHSIIRFRLGHAILAIKRLYWDRNKRRNLKWQSIQSKA</sequence>
<proteinExistence type="predicted"/>
<dbReference type="InterPro" id="IPR021338">
    <property type="entry name" value="DUF2953"/>
</dbReference>